<dbReference type="Gene3D" id="3.40.50.1000">
    <property type="entry name" value="HAD superfamily/HAD-like"/>
    <property type="match status" value="1"/>
</dbReference>
<proteinExistence type="predicted"/>
<dbReference type="PANTHER" id="PTHR10000:SF8">
    <property type="entry name" value="HAD SUPERFAMILY HYDROLASE-LIKE, TYPE 3"/>
    <property type="match status" value="1"/>
</dbReference>
<dbReference type="EMBL" id="LT594502">
    <property type="protein sequence ID" value="SBT80938.1"/>
    <property type="molecule type" value="Genomic_DNA"/>
</dbReference>
<dbReference type="GO" id="GO:0016791">
    <property type="term" value="F:phosphatase activity"/>
    <property type="evidence" value="ECO:0007669"/>
    <property type="project" value="TreeGrafter"/>
</dbReference>
<protein>
    <submittedName>
        <fullName evidence="1">Haloacid dehalogenase-like hydrolase, putative</fullName>
    </submittedName>
</protein>
<evidence type="ECO:0000313" key="2">
    <source>
        <dbReference type="Proteomes" id="UP000219799"/>
    </source>
</evidence>
<dbReference type="GO" id="GO:0005829">
    <property type="term" value="C:cytosol"/>
    <property type="evidence" value="ECO:0007669"/>
    <property type="project" value="TreeGrafter"/>
</dbReference>
<dbReference type="Gene3D" id="3.30.1240.10">
    <property type="match status" value="1"/>
</dbReference>
<dbReference type="GO" id="GO:0000287">
    <property type="term" value="F:magnesium ion binding"/>
    <property type="evidence" value="ECO:0007669"/>
    <property type="project" value="TreeGrafter"/>
</dbReference>
<dbReference type="Proteomes" id="UP000219799">
    <property type="component" value="Chromosome 14"/>
</dbReference>
<dbReference type="SUPFAM" id="SSF56784">
    <property type="entry name" value="HAD-like"/>
    <property type="match status" value="1"/>
</dbReference>
<gene>
    <name evidence="1" type="primary">HAD3</name>
    <name evidence="1" type="ORF">PMLGA01_140043800</name>
</gene>
<name>A0A1C3L2Y3_PLAMA</name>
<organism evidence="1 2">
    <name type="scientific">Plasmodium malariae</name>
    <dbReference type="NCBI Taxonomy" id="5858"/>
    <lineage>
        <taxon>Eukaryota</taxon>
        <taxon>Sar</taxon>
        <taxon>Alveolata</taxon>
        <taxon>Apicomplexa</taxon>
        <taxon>Aconoidasida</taxon>
        <taxon>Haemosporida</taxon>
        <taxon>Plasmodiidae</taxon>
        <taxon>Plasmodium</taxon>
        <taxon>Plasmodium (Plasmodium)</taxon>
    </lineage>
</organism>
<reference evidence="1 2" key="1">
    <citation type="submission" date="2016-06" db="EMBL/GenBank/DDBJ databases">
        <authorList>
            <consortium name="Pathogen Informatics"/>
        </authorList>
    </citation>
    <scope>NUCLEOTIDE SEQUENCE [LARGE SCALE GENOMIC DNA]</scope>
    <source>
        <strain evidence="1">PmlGA01</strain>
    </source>
</reference>
<dbReference type="InterPro" id="IPR023214">
    <property type="entry name" value="HAD_sf"/>
</dbReference>
<evidence type="ECO:0000313" key="1">
    <source>
        <dbReference type="EMBL" id="SBT80938.1"/>
    </source>
</evidence>
<dbReference type="AlphaFoldDB" id="A0A1C3L2Y3"/>
<keyword evidence="1" id="KW-0378">Hydrolase</keyword>
<dbReference type="InterPro" id="IPR036412">
    <property type="entry name" value="HAD-like_sf"/>
</dbReference>
<accession>A0A1C3L2Y3</accession>
<dbReference type="PANTHER" id="PTHR10000">
    <property type="entry name" value="PHOSPHOSERINE PHOSPHATASE"/>
    <property type="match status" value="1"/>
</dbReference>
<dbReference type="Pfam" id="PF08282">
    <property type="entry name" value="Hydrolase_3"/>
    <property type="match status" value="1"/>
</dbReference>
<sequence>MLKYKDSENCVNDLLHKNNIKLIAIDIDGTLSDDTGKISDENLNAIQVAKKLGIKVIFATGKLRSNALKLFTQKQKEIYKVHTIDGIFSNGAYLNIKGYDYVYRNFKIMDLEFILLALSTYNILKNAVFLTVDFAYVFNDSPNKQEDIYKNELEGFRSSVKYVNIIDKSYNAVLLSTIKDIFLIGDIVSVEIYTKLYPHQEPFNELFSVLYKELEGHFKIYTPLNKDKIVLSPLNTAKVHAAQLYSQFYDIHISDVLSIGNDNNDVDLLAATGYSVAVKNSTTPALNVAKCVSTKTNSENAVANIIYKVITGRRM</sequence>
<dbReference type="VEuPathDB" id="PlasmoDB:PmUG01_14060400"/>